<reference evidence="1 2" key="1">
    <citation type="submission" date="2024-02" db="EMBL/GenBank/DDBJ databases">
        <title>First draft genome assembly of two strains of Seiridium cardinale.</title>
        <authorList>
            <person name="Emiliani G."/>
            <person name="Scali E."/>
        </authorList>
    </citation>
    <scope>NUCLEOTIDE SEQUENCE [LARGE SCALE GENOMIC DNA]</scope>
    <source>
        <strain evidence="1 2">BM-138-000479</strain>
    </source>
</reference>
<protein>
    <submittedName>
        <fullName evidence="1">Uncharacterized protein</fullName>
    </submittedName>
</protein>
<sequence>MVIPPLGKSPDQSLRLFNWTYSVYGLSYPVVPTYESLLEREDIVAFSRGHLLGVQCHQVNSAIALGVQFDISDFMHGAVQNSVTLVGLFIPWYGLIWVVVPDMIRNLLDCLSISPEGSEVEGRAAARA</sequence>
<proteinExistence type="predicted"/>
<comment type="caution">
    <text evidence="1">The sequence shown here is derived from an EMBL/GenBank/DDBJ whole genome shotgun (WGS) entry which is preliminary data.</text>
</comment>
<dbReference type="EMBL" id="JARVKM010000053">
    <property type="protein sequence ID" value="KAK9773162.1"/>
    <property type="molecule type" value="Genomic_DNA"/>
</dbReference>
<dbReference type="Proteomes" id="UP001465668">
    <property type="component" value="Unassembled WGS sequence"/>
</dbReference>
<organism evidence="1 2">
    <name type="scientific">Seiridium cardinale</name>
    <dbReference type="NCBI Taxonomy" id="138064"/>
    <lineage>
        <taxon>Eukaryota</taxon>
        <taxon>Fungi</taxon>
        <taxon>Dikarya</taxon>
        <taxon>Ascomycota</taxon>
        <taxon>Pezizomycotina</taxon>
        <taxon>Sordariomycetes</taxon>
        <taxon>Xylariomycetidae</taxon>
        <taxon>Amphisphaeriales</taxon>
        <taxon>Sporocadaceae</taxon>
        <taxon>Seiridium</taxon>
    </lineage>
</organism>
<accession>A0ABR2XHD3</accession>
<gene>
    <name evidence="1" type="ORF">SCAR479_10079</name>
</gene>
<evidence type="ECO:0000313" key="2">
    <source>
        <dbReference type="Proteomes" id="UP001465668"/>
    </source>
</evidence>
<name>A0ABR2XHD3_9PEZI</name>
<keyword evidence="2" id="KW-1185">Reference proteome</keyword>
<evidence type="ECO:0000313" key="1">
    <source>
        <dbReference type="EMBL" id="KAK9773162.1"/>
    </source>
</evidence>